<dbReference type="EMBL" id="BAABFL010000429">
    <property type="protein sequence ID" value="GAA4650958.1"/>
    <property type="molecule type" value="Genomic_DNA"/>
</dbReference>
<evidence type="ECO:0000313" key="1">
    <source>
        <dbReference type="EMBL" id="GAA4650958.1"/>
    </source>
</evidence>
<comment type="caution">
    <text evidence="1">The sequence shown here is derived from an EMBL/GenBank/DDBJ whole genome shotgun (WGS) entry which is preliminary data.</text>
</comment>
<proteinExistence type="predicted"/>
<reference evidence="2" key="1">
    <citation type="journal article" date="2019" name="Int. J. Syst. Evol. Microbiol.">
        <title>The Global Catalogue of Microorganisms (GCM) 10K type strain sequencing project: providing services to taxonomists for standard genome sequencing and annotation.</title>
        <authorList>
            <consortium name="The Broad Institute Genomics Platform"/>
            <consortium name="The Broad Institute Genome Sequencing Center for Infectious Disease"/>
            <person name="Wu L."/>
            <person name="Ma J."/>
        </authorList>
    </citation>
    <scope>NUCLEOTIDE SEQUENCE [LARGE SCALE GENOMIC DNA]</scope>
    <source>
        <strain evidence="2">JCM 17805</strain>
    </source>
</reference>
<name>A0ABP8V404_9GAMM</name>
<sequence length="111" mass="12965">MWLLTSSGIISIVQHSENPNLMVVRASSEKALREFVPYAYSRTAKRKPVKRLPWRISLPRQTVRVLVHAQFNAVAYDNFPNTIRDDQYHNVFMELYRMTDALKAERKESVA</sequence>
<dbReference type="Proteomes" id="UP001500604">
    <property type="component" value="Unassembled WGS sequence"/>
</dbReference>
<evidence type="ECO:0000313" key="2">
    <source>
        <dbReference type="Proteomes" id="UP001500604"/>
    </source>
</evidence>
<dbReference type="RefSeq" id="WP_345197236.1">
    <property type="nucleotide sequence ID" value="NZ_BAABFL010000429.1"/>
</dbReference>
<organism evidence="1 2">
    <name type="scientific">Kistimonas scapharcae</name>
    <dbReference type="NCBI Taxonomy" id="1036133"/>
    <lineage>
        <taxon>Bacteria</taxon>
        <taxon>Pseudomonadati</taxon>
        <taxon>Pseudomonadota</taxon>
        <taxon>Gammaproteobacteria</taxon>
        <taxon>Oceanospirillales</taxon>
        <taxon>Endozoicomonadaceae</taxon>
        <taxon>Kistimonas</taxon>
    </lineage>
</organism>
<keyword evidence="2" id="KW-1185">Reference proteome</keyword>
<accession>A0ABP8V404</accession>
<gene>
    <name evidence="1" type="ORF">GCM10023116_32410</name>
</gene>
<protein>
    <submittedName>
        <fullName evidence="1">Uncharacterized protein</fullName>
    </submittedName>
</protein>